<comment type="caution">
    <text evidence="2">The sequence shown here is derived from an EMBL/GenBank/DDBJ whole genome shotgun (WGS) entry which is preliminary data.</text>
</comment>
<dbReference type="InterPro" id="IPR002716">
    <property type="entry name" value="PIN_dom"/>
</dbReference>
<name>A0A947D6D5_9HYPH</name>
<dbReference type="Proteomes" id="UP000766595">
    <property type="component" value="Unassembled WGS sequence"/>
</dbReference>
<evidence type="ECO:0000259" key="1">
    <source>
        <dbReference type="Pfam" id="PF01850"/>
    </source>
</evidence>
<gene>
    <name evidence="2" type="ORF">KL771_06200</name>
</gene>
<sequence length="129" mass="13647">MTTEGAVLDSSAILAWIFAEPGADLVRSVIASSHVSAVNHAEVVGRLAEAGWGDDDIHGFLKEAAYRIVAFDAGQAFAAGLLKQRTSKLGLSLGDRACLGLAALLGAPVYTGDRIWSRLDVDLEIRLVR</sequence>
<dbReference type="AlphaFoldDB" id="A0A947D6D5"/>
<feature type="domain" description="PIN" evidence="1">
    <location>
        <begin position="7"/>
        <end position="120"/>
    </location>
</feature>
<accession>A0A947D6D5</accession>
<dbReference type="SUPFAM" id="SSF88723">
    <property type="entry name" value="PIN domain-like"/>
    <property type="match status" value="1"/>
</dbReference>
<organism evidence="2 3">
    <name type="scientific">Prosthecodimorpha staleyi</name>
    <dbReference type="NCBI Taxonomy" id="2840188"/>
    <lineage>
        <taxon>Bacteria</taxon>
        <taxon>Pseudomonadati</taxon>
        <taxon>Pseudomonadota</taxon>
        <taxon>Alphaproteobacteria</taxon>
        <taxon>Hyphomicrobiales</taxon>
        <taxon>Ancalomicrobiaceae</taxon>
        <taxon>Prosthecodimorpha</taxon>
    </lineage>
</organism>
<proteinExistence type="predicted"/>
<protein>
    <submittedName>
        <fullName evidence="2">Type II toxin-antitoxin system VapC family toxin</fullName>
    </submittedName>
</protein>
<keyword evidence="3" id="KW-1185">Reference proteome</keyword>
<evidence type="ECO:0000313" key="3">
    <source>
        <dbReference type="Proteomes" id="UP000766595"/>
    </source>
</evidence>
<dbReference type="Pfam" id="PF01850">
    <property type="entry name" value="PIN"/>
    <property type="match status" value="1"/>
</dbReference>
<reference evidence="2 3" key="1">
    <citation type="submission" date="2021-06" db="EMBL/GenBank/DDBJ databases">
        <authorList>
            <person name="Grouzdev D.S."/>
            <person name="Koziaeva V."/>
        </authorList>
    </citation>
    <scope>NUCLEOTIDE SEQUENCE [LARGE SCALE GENOMIC DNA]</scope>
    <source>
        <strain evidence="2 3">22</strain>
    </source>
</reference>
<dbReference type="EMBL" id="JAHHZF010000003">
    <property type="protein sequence ID" value="MBT9289032.1"/>
    <property type="molecule type" value="Genomic_DNA"/>
</dbReference>
<dbReference type="InterPro" id="IPR029060">
    <property type="entry name" value="PIN-like_dom_sf"/>
</dbReference>
<dbReference type="Gene3D" id="3.40.50.1010">
    <property type="entry name" value="5'-nuclease"/>
    <property type="match status" value="1"/>
</dbReference>
<dbReference type="CDD" id="cd18682">
    <property type="entry name" value="PIN_VapC-like"/>
    <property type="match status" value="1"/>
</dbReference>
<dbReference type="RefSeq" id="WP_261967685.1">
    <property type="nucleotide sequence ID" value="NZ_JAHHZF010000003.1"/>
</dbReference>
<evidence type="ECO:0000313" key="2">
    <source>
        <dbReference type="EMBL" id="MBT9289032.1"/>
    </source>
</evidence>